<name>A0ABU0X564_9PSEU</name>
<gene>
    <name evidence="1" type="ORF">CKY47_25500</name>
</gene>
<dbReference type="Proteomes" id="UP001225605">
    <property type="component" value="Unassembled WGS sequence"/>
</dbReference>
<proteinExistence type="predicted"/>
<comment type="caution">
    <text evidence="1">The sequence shown here is derived from an EMBL/GenBank/DDBJ whole genome shotgun (WGS) entry which is preliminary data.</text>
</comment>
<dbReference type="SUPFAM" id="SSF56112">
    <property type="entry name" value="Protein kinase-like (PK-like)"/>
    <property type="match status" value="1"/>
</dbReference>
<dbReference type="RefSeq" id="WP_306748767.1">
    <property type="nucleotide sequence ID" value="NZ_NSDM01000012.1"/>
</dbReference>
<dbReference type="InterPro" id="IPR011009">
    <property type="entry name" value="Kinase-like_dom_sf"/>
</dbReference>
<accession>A0ABU0X564</accession>
<dbReference type="EMBL" id="NSDM01000012">
    <property type="protein sequence ID" value="MDQ2587280.1"/>
    <property type="molecule type" value="Genomic_DNA"/>
</dbReference>
<keyword evidence="2" id="KW-1185">Reference proteome</keyword>
<evidence type="ECO:0000313" key="2">
    <source>
        <dbReference type="Proteomes" id="UP001225605"/>
    </source>
</evidence>
<dbReference type="Gene3D" id="3.90.1200.10">
    <property type="match status" value="1"/>
</dbReference>
<organism evidence="1 2">
    <name type="scientific">Saccharothrix yanglingensis</name>
    <dbReference type="NCBI Taxonomy" id="659496"/>
    <lineage>
        <taxon>Bacteria</taxon>
        <taxon>Bacillati</taxon>
        <taxon>Actinomycetota</taxon>
        <taxon>Actinomycetes</taxon>
        <taxon>Pseudonocardiales</taxon>
        <taxon>Pseudonocardiaceae</taxon>
        <taxon>Saccharothrix</taxon>
    </lineage>
</organism>
<sequence length="276" mass="31420">MPIDTSEADARFRQWMRGNLDRAVEHFGVVVTGDPLLGWHDRSISGSVRKDDAEYWLRVVSEDKQWIGGDFWTGNLDANVLADLAKPRVLDVVEWAEWRQQRAELMTWMPGQPCSPTDALRTEVELPDEWWAELRRTTDTVAATPTTRVNSSQDKITDRIVQRFGDAVDPTVPEWETVHGDVHWANLLRPRFGLLDWEWWGRGPAGTDAATLLCYSLLTPTIAQRVHDVYADILDTDAGRFAQLYTIARLSRRISGGEFPDLAEPLERHARTLLSS</sequence>
<reference evidence="1 2" key="1">
    <citation type="submission" date="2017-06" db="EMBL/GenBank/DDBJ databases">
        <title>Cultured bacterium strain Saccharothrix yanglingensis Hhs.015.</title>
        <authorList>
            <person name="Xia Y."/>
        </authorList>
    </citation>
    <scope>NUCLEOTIDE SEQUENCE [LARGE SCALE GENOMIC DNA]</scope>
    <source>
        <strain evidence="1 2">Hhs.015</strain>
    </source>
</reference>
<evidence type="ECO:0000313" key="1">
    <source>
        <dbReference type="EMBL" id="MDQ2587280.1"/>
    </source>
</evidence>
<protein>
    <submittedName>
        <fullName evidence="1">Aminoglycoside phosphotransferase</fullName>
    </submittedName>
</protein>